<dbReference type="RefSeq" id="XP_025403810.1">
    <property type="nucleotide sequence ID" value="XM_025538635.1"/>
</dbReference>
<keyword evidence="1" id="KW-0812">Transmembrane</keyword>
<protein>
    <submittedName>
        <fullName evidence="2">Uncharacterized protein</fullName>
    </submittedName>
</protein>
<organism evidence="2 3">
    <name type="scientific">Aspergillus heteromorphus CBS 117.55</name>
    <dbReference type="NCBI Taxonomy" id="1448321"/>
    <lineage>
        <taxon>Eukaryota</taxon>
        <taxon>Fungi</taxon>
        <taxon>Dikarya</taxon>
        <taxon>Ascomycota</taxon>
        <taxon>Pezizomycotina</taxon>
        <taxon>Eurotiomycetes</taxon>
        <taxon>Eurotiomycetidae</taxon>
        <taxon>Eurotiales</taxon>
        <taxon>Aspergillaceae</taxon>
        <taxon>Aspergillus</taxon>
        <taxon>Aspergillus subgen. Circumdati</taxon>
    </lineage>
</organism>
<gene>
    <name evidence="2" type="ORF">BO70DRAFT_2078</name>
</gene>
<evidence type="ECO:0000313" key="3">
    <source>
        <dbReference type="Proteomes" id="UP000247233"/>
    </source>
</evidence>
<dbReference type="GeneID" id="37060872"/>
<keyword evidence="3" id="KW-1185">Reference proteome</keyword>
<keyword evidence="1" id="KW-0472">Membrane</keyword>
<name>A0A317X1R1_9EURO</name>
<dbReference type="AlphaFoldDB" id="A0A317X1R1"/>
<dbReference type="VEuPathDB" id="FungiDB:BO70DRAFT_2078"/>
<keyword evidence="1" id="KW-1133">Transmembrane helix</keyword>
<feature type="transmembrane region" description="Helical" evidence="1">
    <location>
        <begin position="12"/>
        <end position="35"/>
    </location>
</feature>
<sequence length="103" mass="12018">MRLLLTGWMDIYYLPYGVGGVWMMGQVIILISWDWPWDRDWRRLAILLLWSCLSFFSRKSGSLGVWESGSLGPCMTADRIRSDQETDTTGHHKYEVPIYLPDC</sequence>
<accession>A0A317X1R1</accession>
<comment type="caution">
    <text evidence="2">The sequence shown here is derived from an EMBL/GenBank/DDBJ whole genome shotgun (WGS) entry which is preliminary data.</text>
</comment>
<reference evidence="2 3" key="1">
    <citation type="submission" date="2016-12" db="EMBL/GenBank/DDBJ databases">
        <title>The genomes of Aspergillus section Nigri reveals drivers in fungal speciation.</title>
        <authorList>
            <consortium name="DOE Joint Genome Institute"/>
            <person name="Vesth T.C."/>
            <person name="Nybo J."/>
            <person name="Theobald S."/>
            <person name="Brandl J."/>
            <person name="Frisvad J.C."/>
            <person name="Nielsen K.F."/>
            <person name="Lyhne E.K."/>
            <person name="Kogle M.E."/>
            <person name="Kuo A."/>
            <person name="Riley R."/>
            <person name="Clum A."/>
            <person name="Nolan M."/>
            <person name="Lipzen A."/>
            <person name="Salamov A."/>
            <person name="Henrissat B."/>
            <person name="Wiebenga A."/>
            <person name="De Vries R.P."/>
            <person name="Grigoriev I.V."/>
            <person name="Mortensen U.H."/>
            <person name="Andersen M.R."/>
            <person name="Baker S.E."/>
        </authorList>
    </citation>
    <scope>NUCLEOTIDE SEQUENCE [LARGE SCALE GENOMIC DNA]</scope>
    <source>
        <strain evidence="2 3">CBS 117.55</strain>
    </source>
</reference>
<evidence type="ECO:0000313" key="2">
    <source>
        <dbReference type="EMBL" id="PWY92071.1"/>
    </source>
</evidence>
<evidence type="ECO:0000256" key="1">
    <source>
        <dbReference type="SAM" id="Phobius"/>
    </source>
</evidence>
<dbReference type="EMBL" id="MSFL01000001">
    <property type="protein sequence ID" value="PWY92071.1"/>
    <property type="molecule type" value="Genomic_DNA"/>
</dbReference>
<dbReference type="Proteomes" id="UP000247233">
    <property type="component" value="Unassembled WGS sequence"/>
</dbReference>
<proteinExistence type="predicted"/>